<evidence type="ECO:0000313" key="1">
    <source>
        <dbReference type="EMBL" id="GHF75367.1"/>
    </source>
</evidence>
<name>A0A8J3MCJ8_9RHOB</name>
<dbReference type="Proteomes" id="UP000626220">
    <property type="component" value="Unassembled WGS sequence"/>
</dbReference>
<sequence length="96" mass="10093">MNSRTRKAAFANARTIANTALIDSIRHATAQIVTKGTSVKASSKTLREGRGWRYLASFLVQSDARRCVLSCAGTVASEELPASGEAAADGPSGPWV</sequence>
<dbReference type="AlphaFoldDB" id="A0A8J3MCJ8"/>
<organism evidence="1 2">
    <name type="scientific">Seohaeicola zhoushanensis</name>
    <dbReference type="NCBI Taxonomy" id="1569283"/>
    <lineage>
        <taxon>Bacteria</taxon>
        <taxon>Pseudomonadati</taxon>
        <taxon>Pseudomonadota</taxon>
        <taxon>Alphaproteobacteria</taxon>
        <taxon>Rhodobacterales</taxon>
        <taxon>Roseobacteraceae</taxon>
        <taxon>Seohaeicola</taxon>
    </lineage>
</organism>
<evidence type="ECO:0000313" key="2">
    <source>
        <dbReference type="Proteomes" id="UP000626220"/>
    </source>
</evidence>
<comment type="caution">
    <text evidence="1">The sequence shown here is derived from an EMBL/GenBank/DDBJ whole genome shotgun (WGS) entry which is preliminary data.</text>
</comment>
<proteinExistence type="predicted"/>
<protein>
    <submittedName>
        <fullName evidence="1">Uncharacterized protein</fullName>
    </submittedName>
</protein>
<reference evidence="1" key="1">
    <citation type="journal article" date="2014" name="Int. J. Syst. Evol. Microbiol.">
        <title>Complete genome sequence of Corynebacterium casei LMG S-19264T (=DSM 44701T), isolated from a smear-ripened cheese.</title>
        <authorList>
            <consortium name="US DOE Joint Genome Institute (JGI-PGF)"/>
            <person name="Walter F."/>
            <person name="Albersmeier A."/>
            <person name="Kalinowski J."/>
            <person name="Ruckert C."/>
        </authorList>
    </citation>
    <scope>NUCLEOTIDE SEQUENCE</scope>
    <source>
        <strain evidence="1">KCTC 42650</strain>
    </source>
</reference>
<gene>
    <name evidence="1" type="ORF">GCM10017056_52350</name>
</gene>
<accession>A0A8J3MCJ8</accession>
<reference evidence="1" key="2">
    <citation type="submission" date="2020-09" db="EMBL/GenBank/DDBJ databases">
        <authorList>
            <person name="Sun Q."/>
            <person name="Kim S."/>
        </authorList>
    </citation>
    <scope>NUCLEOTIDE SEQUENCE</scope>
    <source>
        <strain evidence="1">KCTC 42650</strain>
    </source>
</reference>
<dbReference type="EMBL" id="BNCJ01000045">
    <property type="protein sequence ID" value="GHF75367.1"/>
    <property type="molecule type" value="Genomic_DNA"/>
</dbReference>
<keyword evidence="2" id="KW-1185">Reference proteome</keyword>